<dbReference type="EMBL" id="JACBAF010002137">
    <property type="protein sequence ID" value="KAF7166571.1"/>
    <property type="molecule type" value="Genomic_DNA"/>
</dbReference>
<keyword evidence="5" id="KW-1185">Reference proteome</keyword>
<dbReference type="Proteomes" id="UP000630445">
    <property type="component" value="Unassembled WGS sequence"/>
</dbReference>
<proteinExistence type="predicted"/>
<dbReference type="InterPro" id="IPR021264">
    <property type="entry name" value="AFUB_079030/YDR124W-like"/>
</dbReference>
<dbReference type="Pfam" id="PF11001">
    <property type="entry name" value="AFUB_07903_YDR124W_hel"/>
    <property type="match status" value="1"/>
</dbReference>
<dbReference type="OrthoDB" id="4408830at2759"/>
<comment type="caution">
    <text evidence="4">The sequence shown here is derived from an EMBL/GenBank/DDBJ whole genome shotgun (WGS) entry which is preliminary data.</text>
</comment>
<evidence type="ECO:0000313" key="3">
    <source>
        <dbReference type="EMBL" id="KAF7134036.1"/>
    </source>
</evidence>
<feature type="domain" description="Subtelomeric hrmA-associated cluster protein AFUB-079030/YDR124W-like helical bundle" evidence="2">
    <location>
        <begin position="108"/>
        <end position="228"/>
    </location>
</feature>
<organism evidence="4 6">
    <name type="scientific">Aspergillus hiratsukae</name>
    <dbReference type="NCBI Taxonomy" id="1194566"/>
    <lineage>
        <taxon>Eukaryota</taxon>
        <taxon>Fungi</taxon>
        <taxon>Dikarya</taxon>
        <taxon>Ascomycota</taxon>
        <taxon>Pezizomycotina</taxon>
        <taxon>Eurotiomycetes</taxon>
        <taxon>Eurotiomycetidae</taxon>
        <taxon>Eurotiales</taxon>
        <taxon>Aspergillaceae</taxon>
        <taxon>Aspergillus</taxon>
        <taxon>Aspergillus subgen. Fumigati</taxon>
    </lineage>
</organism>
<dbReference type="PANTHER" id="PTHR36102:SF1">
    <property type="entry name" value="YDR124W-LIKE HELICAL BUNDLE DOMAIN-CONTAINING PROTEIN"/>
    <property type="match status" value="1"/>
</dbReference>
<dbReference type="InterPro" id="IPR047092">
    <property type="entry name" value="AFUB_07903/YDR124W-like_hel"/>
</dbReference>
<dbReference type="EMBL" id="JACBAD010001775">
    <property type="protein sequence ID" value="KAF7134036.1"/>
    <property type="molecule type" value="Genomic_DNA"/>
</dbReference>
<gene>
    <name evidence="3" type="ORF">CNMCM5793_005616</name>
    <name evidence="4" type="ORF">CNMCM6106_002346</name>
</gene>
<dbReference type="Proteomes" id="UP000662466">
    <property type="component" value="Unassembled WGS sequence"/>
</dbReference>
<accession>A0A8H6Q510</accession>
<evidence type="ECO:0000256" key="1">
    <source>
        <dbReference type="SAM" id="MobiDB-lite"/>
    </source>
</evidence>
<name>A0A8H6Q510_9EURO</name>
<evidence type="ECO:0000313" key="4">
    <source>
        <dbReference type="EMBL" id="KAF7166571.1"/>
    </source>
</evidence>
<reference evidence="4" key="1">
    <citation type="submission" date="2020-06" db="EMBL/GenBank/DDBJ databases">
        <title>Draft genome sequences of strains closely related to Aspergillus parafelis and Aspergillus hiratsukae.</title>
        <authorList>
            <person name="Dos Santos R.A.C."/>
            <person name="Rivero-Menendez O."/>
            <person name="Steenwyk J.L."/>
            <person name="Mead M.E."/>
            <person name="Goldman G.H."/>
            <person name="Alastruey-Izquierdo A."/>
            <person name="Rokas A."/>
        </authorList>
    </citation>
    <scope>NUCLEOTIDE SEQUENCE</scope>
    <source>
        <strain evidence="3">CNM-CM5793</strain>
        <strain evidence="4">CNM-CM6106</strain>
    </source>
</reference>
<evidence type="ECO:0000313" key="6">
    <source>
        <dbReference type="Proteomes" id="UP000662466"/>
    </source>
</evidence>
<evidence type="ECO:0000313" key="5">
    <source>
        <dbReference type="Proteomes" id="UP000630445"/>
    </source>
</evidence>
<dbReference type="AlphaFoldDB" id="A0A8H6Q510"/>
<feature type="region of interest" description="Disordered" evidence="1">
    <location>
        <begin position="1"/>
        <end position="20"/>
    </location>
</feature>
<dbReference type="PANTHER" id="PTHR36102">
    <property type="entry name" value="CHROMOSOME 10, WHOLE GENOME SHOTGUN SEQUENCE"/>
    <property type="match status" value="1"/>
</dbReference>
<evidence type="ECO:0000259" key="2">
    <source>
        <dbReference type="Pfam" id="PF11001"/>
    </source>
</evidence>
<sequence length="244" mass="27770">MGINNSSTLVQGPTKRTSHENSFTKFKNMIHYAIIFQDEDGAIKATGFGSFEDTHSWFTQELRESLQNFLPSGQPTQLTSDRPAKRCRTLVDDSGKQKAAVEVLPDCSNTQRVIARYRQNFSNLTQNDCRSIGQAWIDLIEPNKQRIHPYTKGDASKPNWWPPNVQHRSPHHLWPDDRITLLIHILRMSGKGKITCAELREAAVQSTAVSKTQERTLKILGEIFAIRENEERVETPCDHGVYQA</sequence>
<protein>
    <recommendedName>
        <fullName evidence="2">Subtelomeric hrmA-associated cluster protein AFUB-079030/YDR124W-like helical bundle domain-containing protein</fullName>
    </recommendedName>
</protein>